<reference evidence="2" key="1">
    <citation type="journal article" date="2019" name="Int. J. Syst. Evol. Microbiol.">
        <title>The Global Catalogue of Microorganisms (GCM) 10K type strain sequencing project: providing services to taxonomists for standard genome sequencing and annotation.</title>
        <authorList>
            <consortium name="The Broad Institute Genomics Platform"/>
            <consortium name="The Broad Institute Genome Sequencing Center for Infectious Disease"/>
            <person name="Wu L."/>
            <person name="Ma J."/>
        </authorList>
    </citation>
    <scope>NUCLEOTIDE SEQUENCE [LARGE SCALE GENOMIC DNA]</scope>
    <source>
        <strain evidence="2">JCM 15933</strain>
    </source>
</reference>
<name>A0ABP4NRZ5_9ACTN</name>
<evidence type="ECO:0000313" key="2">
    <source>
        <dbReference type="Proteomes" id="UP001501470"/>
    </source>
</evidence>
<protein>
    <submittedName>
        <fullName evidence="1">Uncharacterized protein</fullName>
    </submittedName>
</protein>
<accession>A0ABP4NRZ5</accession>
<proteinExistence type="predicted"/>
<gene>
    <name evidence="1" type="ORF">GCM10009827_105220</name>
</gene>
<evidence type="ECO:0000313" key="1">
    <source>
        <dbReference type="EMBL" id="GAA1566482.1"/>
    </source>
</evidence>
<dbReference type="Proteomes" id="UP001501470">
    <property type="component" value="Unassembled WGS sequence"/>
</dbReference>
<dbReference type="EMBL" id="BAAAQD010000037">
    <property type="protein sequence ID" value="GAA1566482.1"/>
    <property type="molecule type" value="Genomic_DNA"/>
</dbReference>
<keyword evidence="2" id="KW-1185">Reference proteome</keyword>
<comment type="caution">
    <text evidence="1">The sequence shown here is derived from an EMBL/GenBank/DDBJ whole genome shotgun (WGS) entry which is preliminary data.</text>
</comment>
<organism evidence="1 2">
    <name type="scientific">Dactylosporangium maewongense</name>
    <dbReference type="NCBI Taxonomy" id="634393"/>
    <lineage>
        <taxon>Bacteria</taxon>
        <taxon>Bacillati</taxon>
        <taxon>Actinomycetota</taxon>
        <taxon>Actinomycetes</taxon>
        <taxon>Micromonosporales</taxon>
        <taxon>Micromonosporaceae</taxon>
        <taxon>Dactylosporangium</taxon>
    </lineage>
</organism>
<sequence length="63" mass="6470">MVGGAQGPVPVAEVSGPVAGEAFGELFDLEQGHLVTRRVKGSNSGVLDLDELLTHEKRASAGL</sequence>